<dbReference type="Gene3D" id="3.30.980.10">
    <property type="entry name" value="Threonyl-trna Synthetase, Chain A, domain 2"/>
    <property type="match status" value="1"/>
</dbReference>
<dbReference type="PANTHER" id="PTHR43462:SF2">
    <property type="entry name" value="THREONYL AND ALANYL TRNA SYNTHETASE SECOND ADDITIONAL DOMAIN-CONTAINING PROTEIN"/>
    <property type="match status" value="1"/>
</dbReference>
<dbReference type="InterPro" id="IPR051335">
    <property type="entry name" value="Alanyl-tRNA_Editing_Enzymes"/>
</dbReference>
<dbReference type="EMBL" id="AEIU01000055">
    <property type="protein sequence ID" value="EFP97550.1"/>
    <property type="molecule type" value="Genomic_DNA"/>
</dbReference>
<dbReference type="SMART" id="SM00863">
    <property type="entry name" value="tRNA_SAD"/>
    <property type="match status" value="1"/>
</dbReference>
<dbReference type="Gene3D" id="2.40.30.130">
    <property type="match status" value="1"/>
</dbReference>
<organism evidence="5 6">
    <name type="scientific">Vibrio caribbeanicus ATCC BAA-2122</name>
    <dbReference type="NCBI Taxonomy" id="796620"/>
    <lineage>
        <taxon>Bacteria</taxon>
        <taxon>Pseudomonadati</taxon>
        <taxon>Pseudomonadota</taxon>
        <taxon>Gammaproteobacteria</taxon>
        <taxon>Vibrionales</taxon>
        <taxon>Vibrionaceae</taxon>
        <taxon>Vibrio</taxon>
    </lineage>
</organism>
<dbReference type="PANTHER" id="PTHR43462">
    <property type="entry name" value="ALANYL-TRNA EDITING PROTEIN"/>
    <property type="match status" value="1"/>
</dbReference>
<dbReference type="SUPFAM" id="SSF55186">
    <property type="entry name" value="ThrRS/AlaRS common domain"/>
    <property type="match status" value="1"/>
</dbReference>
<feature type="domain" description="Threonyl/alanyl tRNA synthetase SAD" evidence="4">
    <location>
        <begin position="163"/>
        <end position="205"/>
    </location>
</feature>
<name>E3BHA2_9VIBR</name>
<evidence type="ECO:0000256" key="2">
    <source>
        <dbReference type="ARBA" id="ARBA00022723"/>
    </source>
</evidence>
<evidence type="ECO:0000313" key="6">
    <source>
        <dbReference type="Proteomes" id="UP000002943"/>
    </source>
</evidence>
<reference evidence="5 6" key="1">
    <citation type="journal article" date="2012" name="Int. J. Syst. Evol. Microbiol.">
        <title>Vibrio caribbeanicus sp. nov., isolated from the marine sponge Scleritoderma cyanea.</title>
        <authorList>
            <person name="Hoffmann M."/>
            <person name="Monday S.R."/>
            <person name="Allard M.W."/>
            <person name="Strain E.A."/>
            <person name="Whittaker P."/>
            <person name="Naum M."/>
            <person name="McCarthy P.J."/>
            <person name="Lopez J.V."/>
            <person name="Fischer M."/>
            <person name="Brown E.W."/>
        </authorList>
    </citation>
    <scope>NUCLEOTIDE SEQUENCE [LARGE SCALE GENOMIC DNA]</scope>
    <source>
        <strain evidence="5 6">ATCC BAA-2122</strain>
    </source>
</reference>
<dbReference type="Pfam" id="PF07973">
    <property type="entry name" value="tRNA_SAD"/>
    <property type="match status" value="1"/>
</dbReference>
<dbReference type="GO" id="GO:0005524">
    <property type="term" value="F:ATP binding"/>
    <property type="evidence" value="ECO:0007669"/>
    <property type="project" value="InterPro"/>
</dbReference>
<accession>E3BHA2</accession>
<keyword evidence="5" id="KW-0436">Ligase</keyword>
<dbReference type="SUPFAM" id="SSF50447">
    <property type="entry name" value="Translation proteins"/>
    <property type="match status" value="1"/>
</dbReference>
<evidence type="ECO:0000259" key="4">
    <source>
        <dbReference type="SMART" id="SM00863"/>
    </source>
</evidence>
<dbReference type="GO" id="GO:0046872">
    <property type="term" value="F:metal ion binding"/>
    <property type="evidence" value="ECO:0007669"/>
    <property type="project" value="UniProtKB-KW"/>
</dbReference>
<proteinExistence type="predicted"/>
<dbReference type="InterPro" id="IPR009000">
    <property type="entry name" value="Transl_B-barrel_sf"/>
</dbReference>
<keyword evidence="6" id="KW-1185">Reference proteome</keyword>
<gene>
    <name evidence="5" type="ORF">VIBC2010_17714</name>
</gene>
<dbReference type="GO" id="GO:0004812">
    <property type="term" value="F:aminoacyl-tRNA ligase activity"/>
    <property type="evidence" value="ECO:0007669"/>
    <property type="project" value="UniProtKB-KW"/>
</dbReference>
<keyword evidence="2" id="KW-0479">Metal-binding</keyword>
<dbReference type="AlphaFoldDB" id="E3BHA2"/>
<evidence type="ECO:0000313" key="5">
    <source>
        <dbReference type="EMBL" id="EFP97550.1"/>
    </source>
</evidence>
<sequence>MTEQAYFYHDDLEMGSEVVSCTEQDDQTFHVILSSTIFHPRGGGQASDQGMIGDSIMLGAFIDEQGFVHVTDRAIAVGPVKLSVDPTIRHLHSRYHSAGHLLAYVGEKYGLVGIKGSHLPNQARVVFQPTTSAIEVTKEQIQADLEKLILDNLPRKQKIEAKTRFVSWGDFPYSACGGTHVLSTQDIGKVNITKIKHKKGLLSVSYSIEEEKQQSLRTR</sequence>
<dbReference type="eggNOG" id="COG2872">
    <property type="taxonomic scope" value="Bacteria"/>
</dbReference>
<dbReference type="GO" id="GO:0043039">
    <property type="term" value="P:tRNA aminoacylation"/>
    <property type="evidence" value="ECO:0007669"/>
    <property type="project" value="InterPro"/>
</dbReference>
<evidence type="ECO:0000256" key="1">
    <source>
        <dbReference type="ARBA" id="ARBA00001947"/>
    </source>
</evidence>
<dbReference type="STRING" id="796620.VIBC2010_17714"/>
<keyword evidence="5" id="KW-0030">Aminoacyl-tRNA synthetase</keyword>
<dbReference type="InterPro" id="IPR012947">
    <property type="entry name" value="tRNA_SAD"/>
</dbReference>
<comment type="caution">
    <text evidence="5">The sequence shown here is derived from an EMBL/GenBank/DDBJ whole genome shotgun (WGS) entry which is preliminary data.</text>
</comment>
<dbReference type="InterPro" id="IPR018163">
    <property type="entry name" value="Thr/Ala-tRNA-synth_IIc_edit"/>
</dbReference>
<dbReference type="RefSeq" id="WP_009600357.1">
    <property type="nucleotide sequence ID" value="NZ_AEIU01000055.1"/>
</dbReference>
<comment type="cofactor">
    <cofactor evidence="1">
        <name>Zn(2+)</name>
        <dbReference type="ChEBI" id="CHEBI:29105"/>
    </cofactor>
</comment>
<dbReference type="Proteomes" id="UP000002943">
    <property type="component" value="Unassembled WGS sequence"/>
</dbReference>
<keyword evidence="3" id="KW-0862">Zinc</keyword>
<protein>
    <submittedName>
        <fullName evidence="5">Threonyl/alanyl tRNA synthetase SAD</fullName>
    </submittedName>
</protein>
<dbReference type="OrthoDB" id="9812949at2"/>
<evidence type="ECO:0000256" key="3">
    <source>
        <dbReference type="ARBA" id="ARBA00022833"/>
    </source>
</evidence>